<dbReference type="NCBIfam" id="TIGR01442">
    <property type="entry name" value="SASP_gamma"/>
    <property type="match status" value="1"/>
</dbReference>
<keyword evidence="4" id="KW-0749">Sporulation</keyword>
<keyword evidence="7" id="KW-1185">Reference proteome</keyword>
<organism evidence="6 7">
    <name type="scientific">Pontibacillus litoralis JSM 072002</name>
    <dbReference type="NCBI Taxonomy" id="1385512"/>
    <lineage>
        <taxon>Bacteria</taxon>
        <taxon>Bacillati</taxon>
        <taxon>Bacillota</taxon>
        <taxon>Bacilli</taxon>
        <taxon>Bacillales</taxon>
        <taxon>Bacillaceae</taxon>
        <taxon>Pontibacillus</taxon>
    </lineage>
</organism>
<feature type="compositionally biased region" description="Low complexity" evidence="5">
    <location>
        <begin position="25"/>
        <end position="38"/>
    </location>
</feature>
<feature type="compositionally biased region" description="Low complexity" evidence="5">
    <location>
        <begin position="52"/>
        <end position="71"/>
    </location>
</feature>
<sequence length="71" mass="8068">MAKKQKMNQQANQTASGTNINHVKQQNQQSAQGQGQYGTEFGQQQTDAQHVKQQNQKSAQKKNQQQNQQQQ</sequence>
<feature type="region of interest" description="Disordered" evidence="5">
    <location>
        <begin position="1"/>
        <end position="71"/>
    </location>
</feature>
<reference evidence="6 7" key="1">
    <citation type="submission" date="2013-08" db="EMBL/GenBank/DDBJ databases">
        <authorList>
            <person name="Huang J."/>
            <person name="Wang G."/>
        </authorList>
    </citation>
    <scope>NUCLEOTIDE SEQUENCE [LARGE SCALE GENOMIC DNA]</scope>
    <source>
        <strain evidence="6 7">JSM 072002</strain>
    </source>
</reference>
<dbReference type="AlphaFoldDB" id="A0A0A5HWW1"/>
<evidence type="ECO:0000256" key="3">
    <source>
        <dbReference type="ARBA" id="ARBA00022737"/>
    </source>
</evidence>
<dbReference type="GO" id="GO:0030435">
    <property type="term" value="P:sporulation resulting in formation of a cellular spore"/>
    <property type="evidence" value="ECO:0007669"/>
    <property type="project" value="UniProtKB-KW"/>
</dbReference>
<comment type="similarity">
    <text evidence="1">Belongs to the gamma-type SASP family.</text>
</comment>
<evidence type="ECO:0000313" key="7">
    <source>
        <dbReference type="Proteomes" id="UP000030401"/>
    </source>
</evidence>
<dbReference type="STRING" id="1385512.N784_10245"/>
<protein>
    <recommendedName>
        <fullName evidence="2">Small, acid-soluble spore protein gamma-type</fullName>
    </recommendedName>
</protein>
<evidence type="ECO:0000256" key="2">
    <source>
        <dbReference type="ARBA" id="ARBA00014721"/>
    </source>
</evidence>
<evidence type="ECO:0000256" key="5">
    <source>
        <dbReference type="SAM" id="MobiDB-lite"/>
    </source>
</evidence>
<dbReference type="EMBL" id="AVPG01000003">
    <property type="protein sequence ID" value="KGX88117.1"/>
    <property type="molecule type" value="Genomic_DNA"/>
</dbReference>
<dbReference type="Pfam" id="PF04259">
    <property type="entry name" value="SASP_gamma"/>
    <property type="match status" value="1"/>
</dbReference>
<feature type="compositionally biased region" description="Polar residues" evidence="5">
    <location>
        <begin position="14"/>
        <end position="24"/>
    </location>
</feature>
<evidence type="ECO:0000256" key="4">
    <source>
        <dbReference type="ARBA" id="ARBA00022969"/>
    </source>
</evidence>
<keyword evidence="3" id="KW-0677">Repeat</keyword>
<proteinExistence type="inferred from homology"/>
<gene>
    <name evidence="6" type="ORF">N784_10245</name>
</gene>
<dbReference type="RefSeq" id="WP_036832387.1">
    <property type="nucleotide sequence ID" value="NZ_AVPG01000003.1"/>
</dbReference>
<accession>A0A0A5HWW1</accession>
<dbReference type="eggNOG" id="ENOG5030CCZ">
    <property type="taxonomic scope" value="Bacteria"/>
</dbReference>
<evidence type="ECO:0000313" key="6">
    <source>
        <dbReference type="EMBL" id="KGX88117.1"/>
    </source>
</evidence>
<dbReference type="InterPro" id="IPR006341">
    <property type="entry name" value="Spore_gamma"/>
</dbReference>
<dbReference type="Proteomes" id="UP000030401">
    <property type="component" value="Unassembled WGS sequence"/>
</dbReference>
<evidence type="ECO:0000256" key="1">
    <source>
        <dbReference type="ARBA" id="ARBA00006710"/>
    </source>
</evidence>
<comment type="caution">
    <text evidence="6">The sequence shown here is derived from an EMBL/GenBank/DDBJ whole genome shotgun (WGS) entry which is preliminary data.</text>
</comment>
<name>A0A0A5HWW1_9BACI</name>